<name>A0ABZ2Y239_9RHOB</name>
<dbReference type="Pfam" id="PF04268">
    <property type="entry name" value="SoxG"/>
    <property type="match status" value="1"/>
</dbReference>
<organism evidence="1 2">
    <name type="scientific">Aliisedimentitalea scapharcae</name>
    <dbReference type="NCBI Taxonomy" id="1524259"/>
    <lineage>
        <taxon>Bacteria</taxon>
        <taxon>Pseudomonadati</taxon>
        <taxon>Pseudomonadota</taxon>
        <taxon>Alphaproteobacteria</taxon>
        <taxon>Rhodobacterales</taxon>
        <taxon>Roseobacteraceae</taxon>
        <taxon>Aliisedimentitalea</taxon>
    </lineage>
</organism>
<dbReference type="SUPFAM" id="SSF103025">
    <property type="entry name" value="Folate-binding domain"/>
    <property type="match status" value="1"/>
</dbReference>
<sequence>MPKDMVFTPVARSLITRKPPVTGTSSLNHAEEFGTLNLRLMDEASCVAASKALGVEVPKQANTFASIGFVTVLWLGPDEWLVHAPHAAIANLQTALETALVGKHTAVTDVSDHSVAMVLSGEGARRILEKGCPLDLHPRVFSTGSCAQSHFLQAVVILAQLDQNRFLLRVRRSMSEYLWDALADAIAKG</sequence>
<reference evidence="1 2" key="1">
    <citation type="submission" date="2023-04" db="EMBL/GenBank/DDBJ databases">
        <title>Complete genome sequence of Alisedimentitalea scapharcae.</title>
        <authorList>
            <person name="Rong J.-C."/>
            <person name="Yi M.-L."/>
            <person name="Zhao Q."/>
        </authorList>
    </citation>
    <scope>NUCLEOTIDE SEQUENCE [LARGE SCALE GENOMIC DNA]</scope>
    <source>
        <strain evidence="1 2">KCTC 42119</strain>
        <plasmid evidence="1 2">unnamed4</plasmid>
    </source>
</reference>
<evidence type="ECO:0000313" key="2">
    <source>
        <dbReference type="Proteomes" id="UP001623232"/>
    </source>
</evidence>
<keyword evidence="1" id="KW-0614">Plasmid</keyword>
<dbReference type="EMBL" id="CP123585">
    <property type="protein sequence ID" value="WZK91155.1"/>
    <property type="molecule type" value="Genomic_DNA"/>
</dbReference>
<dbReference type="Gene3D" id="3.30.70.1520">
    <property type="entry name" value="Heterotetrameric sarcosine oxidase"/>
    <property type="match status" value="1"/>
</dbReference>
<dbReference type="InterPro" id="IPR027266">
    <property type="entry name" value="TrmE/GcvT-like"/>
</dbReference>
<accession>A0ABZ2Y239</accession>
<dbReference type="InterPro" id="IPR007375">
    <property type="entry name" value="SoxG"/>
</dbReference>
<keyword evidence="2" id="KW-1185">Reference proteome</keyword>
<geneLocation type="plasmid" evidence="1 2">
    <name>unnamed4</name>
</geneLocation>
<dbReference type="RefSeq" id="WP_406651222.1">
    <property type="nucleotide sequence ID" value="NZ_CP123585.1"/>
</dbReference>
<proteinExistence type="predicted"/>
<gene>
    <name evidence="1" type="ORF">QEZ52_21575</name>
</gene>
<protein>
    <submittedName>
        <fullName evidence="1">Sarcosine oxidase subunit gamma family protein</fullName>
    </submittedName>
</protein>
<evidence type="ECO:0000313" key="1">
    <source>
        <dbReference type="EMBL" id="WZK91155.1"/>
    </source>
</evidence>
<dbReference type="Proteomes" id="UP001623232">
    <property type="component" value="Plasmid unnamed4"/>
</dbReference>
<dbReference type="Gene3D" id="3.30.1360.120">
    <property type="entry name" value="Probable tRNA modification gtpase trme, domain 1"/>
    <property type="match status" value="1"/>
</dbReference>